<sequence length="790" mass="88116">MSKQLTSRLLSKPRIAEPRTTEHSPKKLKTTRLPLMTSRNSLMKAKPSQPVLSSSSSSPPPPEEELEQHPQKTQEEEEAEEIASQHSTSSTWWSWQSVHHQQRTPSTEQNSNSEQRNSQYLTQLGTWAYSWIPSSATSTEPPPPSSSSKLVEAIPNPISQSIPISSKGWSTYFSSRRPLPIHKLKTDDTQSVESMSISPPLSSSPPSTSKLTTVDSEVKHKTKRIIIPNLVLPTFEDTFHHPPRSFLPKPSKLQQTFELVQALIFSTPPPSEFPQTIPADSTPSSKGKDTRKRRQAIDILHHNNHISTRLPKALNLLGIDRQSNLKKLRKIVIIGIHGWFPGPWLEPVLGKPTGTSAKFVKMMEESIRTYLDQDLQGGLNQDLITSICLEGEGKVDHRVALFYNSITHNHEYIRAIKNADVVFVVSHSQGCLVSCKLIDKLLSDFALDGDRFLALAMCGIWNGPYIGLNNNFALQPVLKFFEGPAAHELFEFQDPKSSASKAVLKSLKYNLRSGVKYMMIGSMNDQVVPLYSSLAHHVDHPSILRTIFIDSAVFVSTDFLTNLIVFCISLRNAGFDDHGLIFLLSDYLVGSLSGVGHSTLYENPNLFTLAVRYFFETSSPLDPPTNLHITTQTGSPSSSKPTTNQVNTNDAAESTEEDSRRTKDGRLILSDQLCKIDTSLNPKDKLNPFLLTWSLRGLIEDHKIKLMFNDQLKFLKTSFLDWNPSTVSIVSSGAPSDSSSPIEAGSAKTIQPSNSSNSKILKDLKIKLEPFKEVQLSQHFRTPSSRWTKL</sequence>
<reference evidence="1 2" key="3">
    <citation type="journal article" date="2022" name="Microbiol. Spectr.">
        <title>Folding features and dynamics of 3D genome architecture in plant fungal pathogens.</title>
        <authorList>
            <person name="Xia C."/>
        </authorList>
    </citation>
    <scope>NUCLEOTIDE SEQUENCE [LARGE SCALE GENOMIC DNA]</scope>
    <source>
        <strain evidence="1 2">93-210</strain>
    </source>
</reference>
<keyword evidence="2" id="KW-1185">Reference proteome</keyword>
<reference evidence="2" key="1">
    <citation type="journal article" date="2018" name="BMC Genomics">
        <title>Genomic insights into host adaptation between the wheat stripe rust pathogen (Puccinia striiformis f. sp. tritici) and the barley stripe rust pathogen (Puccinia striiformis f. sp. hordei).</title>
        <authorList>
            <person name="Xia C."/>
            <person name="Wang M."/>
            <person name="Yin C."/>
            <person name="Cornejo O.E."/>
            <person name="Hulbert S.H."/>
            <person name="Chen X."/>
        </authorList>
    </citation>
    <scope>NUCLEOTIDE SEQUENCE [LARGE SCALE GENOMIC DNA]</scope>
    <source>
        <strain evidence="2">93-210</strain>
    </source>
</reference>
<dbReference type="Proteomes" id="UP001060170">
    <property type="component" value="Chromosome 8"/>
</dbReference>
<organism evidence="1 2">
    <name type="scientific">Puccinia striiformis f. sp. tritici</name>
    <dbReference type="NCBI Taxonomy" id="168172"/>
    <lineage>
        <taxon>Eukaryota</taxon>
        <taxon>Fungi</taxon>
        <taxon>Dikarya</taxon>
        <taxon>Basidiomycota</taxon>
        <taxon>Pucciniomycotina</taxon>
        <taxon>Pucciniomycetes</taxon>
        <taxon>Pucciniales</taxon>
        <taxon>Pucciniaceae</taxon>
        <taxon>Puccinia</taxon>
    </lineage>
</organism>
<reference evidence="2" key="2">
    <citation type="journal article" date="2018" name="Mol. Plant Microbe Interact.">
        <title>Genome sequence resources for the wheat stripe rust pathogen (Puccinia striiformis f. sp. tritici) and the barley stripe rust pathogen (Puccinia striiformis f. sp. hordei).</title>
        <authorList>
            <person name="Xia C."/>
            <person name="Wang M."/>
            <person name="Yin C."/>
            <person name="Cornejo O.E."/>
            <person name="Hulbert S.H."/>
            <person name="Chen X."/>
        </authorList>
    </citation>
    <scope>NUCLEOTIDE SEQUENCE [LARGE SCALE GENOMIC DNA]</scope>
    <source>
        <strain evidence="2">93-210</strain>
    </source>
</reference>
<evidence type="ECO:0000313" key="2">
    <source>
        <dbReference type="Proteomes" id="UP001060170"/>
    </source>
</evidence>
<protein>
    <submittedName>
        <fullName evidence="1">Uncharacterized protein</fullName>
    </submittedName>
</protein>
<evidence type="ECO:0000313" key="1">
    <source>
        <dbReference type="EMBL" id="KAI7949174.1"/>
    </source>
</evidence>
<accession>A0ACC0E9X3</accession>
<gene>
    <name evidence="1" type="ORF">MJO28_007995</name>
</gene>
<name>A0ACC0E9X3_9BASI</name>
<dbReference type="EMBL" id="CM045872">
    <property type="protein sequence ID" value="KAI7949174.1"/>
    <property type="molecule type" value="Genomic_DNA"/>
</dbReference>
<comment type="caution">
    <text evidence="1">The sequence shown here is derived from an EMBL/GenBank/DDBJ whole genome shotgun (WGS) entry which is preliminary data.</text>
</comment>
<proteinExistence type="predicted"/>